<reference evidence="1" key="1">
    <citation type="submission" date="2022-06" db="EMBL/GenBank/DDBJ databases">
        <title>Phylogenomic reconstructions and comparative analyses of Kickxellomycotina fungi.</title>
        <authorList>
            <person name="Reynolds N.K."/>
            <person name="Stajich J.E."/>
            <person name="Barry K."/>
            <person name="Grigoriev I.V."/>
            <person name="Crous P."/>
            <person name="Smith M.E."/>
        </authorList>
    </citation>
    <scope>NUCLEOTIDE SEQUENCE</scope>
    <source>
        <strain evidence="1">RSA 2271</strain>
    </source>
</reference>
<comment type="caution">
    <text evidence="1">The sequence shown here is derived from an EMBL/GenBank/DDBJ whole genome shotgun (WGS) entry which is preliminary data.</text>
</comment>
<protein>
    <submittedName>
        <fullName evidence="1">Uncharacterized protein</fullName>
    </submittedName>
</protein>
<name>A0ACC1HE08_9FUNG</name>
<sequence length="85" mass="8896">AFNPGDYVGSDEEIDIELLDSSPESKSRRRRVAKGVTGTNNGDSDSDFAPAGGAGVSPKRAITRRSRGRPRKASPPPVAAEVVST</sequence>
<proteinExistence type="predicted"/>
<dbReference type="EMBL" id="JAMZIH010008820">
    <property type="protein sequence ID" value="KAJ1671293.1"/>
    <property type="molecule type" value="Genomic_DNA"/>
</dbReference>
<organism evidence="1 2">
    <name type="scientific">Spiromyces aspiralis</name>
    <dbReference type="NCBI Taxonomy" id="68401"/>
    <lineage>
        <taxon>Eukaryota</taxon>
        <taxon>Fungi</taxon>
        <taxon>Fungi incertae sedis</taxon>
        <taxon>Zoopagomycota</taxon>
        <taxon>Kickxellomycotina</taxon>
        <taxon>Kickxellomycetes</taxon>
        <taxon>Kickxellales</taxon>
        <taxon>Kickxellaceae</taxon>
        <taxon>Spiromyces</taxon>
    </lineage>
</organism>
<feature type="non-terminal residue" evidence="1">
    <location>
        <position position="85"/>
    </location>
</feature>
<evidence type="ECO:0000313" key="2">
    <source>
        <dbReference type="Proteomes" id="UP001145114"/>
    </source>
</evidence>
<gene>
    <name evidence="1" type="ORF">EV182_007715</name>
</gene>
<keyword evidence="2" id="KW-1185">Reference proteome</keyword>
<accession>A0ACC1HE08</accession>
<evidence type="ECO:0000313" key="1">
    <source>
        <dbReference type="EMBL" id="KAJ1671293.1"/>
    </source>
</evidence>
<dbReference type="Proteomes" id="UP001145114">
    <property type="component" value="Unassembled WGS sequence"/>
</dbReference>
<feature type="non-terminal residue" evidence="1">
    <location>
        <position position="1"/>
    </location>
</feature>